<dbReference type="SUPFAM" id="SSF55469">
    <property type="entry name" value="FMN-dependent nitroreductase-like"/>
    <property type="match status" value="1"/>
</dbReference>
<keyword evidence="1" id="KW-0285">Flavoprotein</keyword>
<sequence>MSFDALMRSRWSCRAFRPDPVPRGVLDAILGTAQQTASWNNVQPWQVVLTSGAATERLREALCAAFDAGLEPDPHIPFPEAYEGVYRDRRRACGFQLYDAVGITRDDSAARSRQSRRNFELFDAPHALIVTTEAKLGTYGVLDCGAYVHNVMIAAAEHGVASIAQGALATVSPLLAEQFDLPEGRNVVCGVALGYADEDHPINRYRVPRAPVADAVRFVE</sequence>
<evidence type="ECO:0000256" key="3">
    <source>
        <dbReference type="ARBA" id="ARBA00023002"/>
    </source>
</evidence>
<organism evidence="5 6">
    <name type="scientific">Litorisediminicola beolgyonensis</name>
    <dbReference type="NCBI Taxonomy" id="1173614"/>
    <lineage>
        <taxon>Bacteria</taxon>
        <taxon>Pseudomonadati</taxon>
        <taxon>Pseudomonadota</taxon>
        <taxon>Alphaproteobacteria</taxon>
        <taxon>Rhodobacterales</taxon>
        <taxon>Paracoccaceae</taxon>
        <taxon>Litorisediminicola</taxon>
    </lineage>
</organism>
<reference evidence="6" key="1">
    <citation type="journal article" date="2019" name="Int. J. Syst. Evol. Microbiol.">
        <title>The Global Catalogue of Microorganisms (GCM) 10K type strain sequencing project: providing services to taxonomists for standard genome sequencing and annotation.</title>
        <authorList>
            <consortium name="The Broad Institute Genomics Platform"/>
            <consortium name="The Broad Institute Genome Sequencing Center for Infectious Disease"/>
            <person name="Wu L."/>
            <person name="Ma J."/>
        </authorList>
    </citation>
    <scope>NUCLEOTIDE SEQUENCE [LARGE SCALE GENOMIC DNA]</scope>
    <source>
        <strain evidence="6">CCUG 62953</strain>
    </source>
</reference>
<evidence type="ECO:0000256" key="1">
    <source>
        <dbReference type="ARBA" id="ARBA00022630"/>
    </source>
</evidence>
<dbReference type="InterPro" id="IPR000415">
    <property type="entry name" value="Nitroreductase-like"/>
</dbReference>
<dbReference type="Proteomes" id="UP001597135">
    <property type="component" value="Unassembled WGS sequence"/>
</dbReference>
<keyword evidence="2" id="KW-0288">FMN</keyword>
<dbReference type="EMBL" id="JBHTMU010000016">
    <property type="protein sequence ID" value="MFD1342922.1"/>
    <property type="molecule type" value="Genomic_DNA"/>
</dbReference>
<dbReference type="PANTHER" id="PTHR23026:SF90">
    <property type="entry name" value="IODOTYROSINE DEIODINASE 1"/>
    <property type="match status" value="1"/>
</dbReference>
<evidence type="ECO:0000256" key="2">
    <source>
        <dbReference type="ARBA" id="ARBA00022643"/>
    </source>
</evidence>
<dbReference type="Pfam" id="PF00881">
    <property type="entry name" value="Nitroreductase"/>
    <property type="match status" value="1"/>
</dbReference>
<dbReference type="CDD" id="cd02136">
    <property type="entry name" value="PnbA_NfnB-like"/>
    <property type="match status" value="1"/>
</dbReference>
<gene>
    <name evidence="5" type="ORF">ACFQ4E_10865</name>
</gene>
<dbReference type="InterPro" id="IPR050627">
    <property type="entry name" value="Nitroreductase/BluB"/>
</dbReference>
<name>A0ABW3ZJ64_9RHOB</name>
<comment type="caution">
    <text evidence="5">The sequence shown here is derived from an EMBL/GenBank/DDBJ whole genome shotgun (WGS) entry which is preliminary data.</text>
</comment>
<feature type="domain" description="Nitroreductase" evidence="4">
    <location>
        <begin position="8"/>
        <end position="195"/>
    </location>
</feature>
<evidence type="ECO:0000259" key="4">
    <source>
        <dbReference type="Pfam" id="PF00881"/>
    </source>
</evidence>
<accession>A0ABW3ZJ64</accession>
<dbReference type="InterPro" id="IPR029479">
    <property type="entry name" value="Nitroreductase"/>
</dbReference>
<proteinExistence type="predicted"/>
<keyword evidence="3" id="KW-0560">Oxidoreductase</keyword>
<dbReference type="Gene3D" id="3.40.109.10">
    <property type="entry name" value="NADH Oxidase"/>
    <property type="match status" value="1"/>
</dbReference>
<evidence type="ECO:0000313" key="6">
    <source>
        <dbReference type="Proteomes" id="UP001597135"/>
    </source>
</evidence>
<dbReference type="RefSeq" id="WP_386803416.1">
    <property type="nucleotide sequence ID" value="NZ_JBHTMU010000016.1"/>
</dbReference>
<keyword evidence="6" id="KW-1185">Reference proteome</keyword>
<dbReference type="PANTHER" id="PTHR23026">
    <property type="entry name" value="NADPH NITROREDUCTASE"/>
    <property type="match status" value="1"/>
</dbReference>
<evidence type="ECO:0000313" key="5">
    <source>
        <dbReference type="EMBL" id="MFD1342922.1"/>
    </source>
</evidence>
<protein>
    <submittedName>
        <fullName evidence="5">Nitroreductase</fullName>
    </submittedName>
</protein>